<evidence type="ECO:0000313" key="2">
    <source>
        <dbReference type="EMBL" id="MVX60028.1"/>
    </source>
</evidence>
<dbReference type="AlphaFoldDB" id="A0A6N8JJJ6"/>
<protein>
    <submittedName>
        <fullName evidence="2">Uncharacterized protein</fullName>
    </submittedName>
</protein>
<reference evidence="2 3" key="1">
    <citation type="submission" date="2019-12" db="EMBL/GenBank/DDBJ databases">
        <title>Microbes associate with the intestines of laboratory mice.</title>
        <authorList>
            <person name="Navarre W."/>
            <person name="Wong E."/>
        </authorList>
    </citation>
    <scope>NUCLEOTIDE SEQUENCE [LARGE SCALE GENOMIC DNA]</scope>
    <source>
        <strain evidence="2 3">NM66_B29</strain>
    </source>
</reference>
<sequence>MSKKPNKSKNKHVQVVQVNKHRRIAMIANPIIMIFLIILIFMHVPMEVVIGIGVVAYAIWGYFFVRGNVTDWNTYKKKRR</sequence>
<proteinExistence type="predicted"/>
<keyword evidence="3" id="KW-1185">Reference proteome</keyword>
<keyword evidence="1" id="KW-0472">Membrane</keyword>
<accession>A0A6N8JJJ6</accession>
<feature type="transmembrane region" description="Helical" evidence="1">
    <location>
        <begin position="48"/>
        <end position="69"/>
    </location>
</feature>
<dbReference type="EMBL" id="WSRR01000001">
    <property type="protein sequence ID" value="MVX60028.1"/>
    <property type="molecule type" value="Genomic_DNA"/>
</dbReference>
<evidence type="ECO:0000313" key="3">
    <source>
        <dbReference type="Proteomes" id="UP000463388"/>
    </source>
</evidence>
<name>A0A6N8JJJ6_9ACTN</name>
<keyword evidence="1" id="KW-1133">Transmembrane helix</keyword>
<dbReference type="Proteomes" id="UP000463388">
    <property type="component" value="Unassembled WGS sequence"/>
</dbReference>
<organism evidence="2 3">
    <name type="scientific">Adlercreutzia mucosicola</name>
    <dbReference type="NCBI Taxonomy" id="580026"/>
    <lineage>
        <taxon>Bacteria</taxon>
        <taxon>Bacillati</taxon>
        <taxon>Actinomycetota</taxon>
        <taxon>Coriobacteriia</taxon>
        <taxon>Eggerthellales</taxon>
        <taxon>Eggerthellaceae</taxon>
        <taxon>Adlercreutzia</taxon>
    </lineage>
</organism>
<keyword evidence="1" id="KW-0812">Transmembrane</keyword>
<gene>
    <name evidence="2" type="ORF">GKZ27_00865</name>
</gene>
<feature type="transmembrane region" description="Helical" evidence="1">
    <location>
        <begin position="24"/>
        <end position="42"/>
    </location>
</feature>
<dbReference type="RefSeq" id="WP_160344321.1">
    <property type="nucleotide sequence ID" value="NZ_JAOAKZ010000027.1"/>
</dbReference>
<evidence type="ECO:0000256" key="1">
    <source>
        <dbReference type="SAM" id="Phobius"/>
    </source>
</evidence>
<comment type="caution">
    <text evidence="2">The sequence shown here is derived from an EMBL/GenBank/DDBJ whole genome shotgun (WGS) entry which is preliminary data.</text>
</comment>